<feature type="transmembrane region" description="Helical" evidence="1">
    <location>
        <begin position="277"/>
        <end position="295"/>
    </location>
</feature>
<accession>A0A3N4MFG0</accession>
<evidence type="ECO:0000256" key="1">
    <source>
        <dbReference type="SAM" id="Phobius"/>
    </source>
</evidence>
<dbReference type="EMBL" id="RMBX01000001">
    <property type="protein sequence ID" value="RPD42752.1"/>
    <property type="molecule type" value="Genomic_DNA"/>
</dbReference>
<dbReference type="InterPro" id="IPR012429">
    <property type="entry name" value="HGSNAT_cat"/>
</dbReference>
<feature type="transmembrane region" description="Helical" evidence="1">
    <location>
        <begin position="315"/>
        <end position="338"/>
    </location>
</feature>
<dbReference type="OrthoDB" id="508112at2"/>
<keyword evidence="1" id="KW-0812">Transmembrane</keyword>
<name>A0A3N4MFG0_9BACT</name>
<dbReference type="Proteomes" id="UP000279089">
    <property type="component" value="Unassembled WGS sequence"/>
</dbReference>
<dbReference type="PANTHER" id="PTHR40407:SF1">
    <property type="entry name" value="HEPARAN-ALPHA-GLUCOSAMINIDE N-ACETYLTRANSFERASE CATALYTIC DOMAIN-CONTAINING PROTEIN"/>
    <property type="match status" value="1"/>
</dbReference>
<proteinExistence type="predicted"/>
<dbReference type="AlphaFoldDB" id="A0A3N4MFG0"/>
<feature type="transmembrane region" description="Helical" evidence="1">
    <location>
        <begin position="194"/>
        <end position="216"/>
    </location>
</feature>
<keyword evidence="4" id="KW-1185">Reference proteome</keyword>
<keyword evidence="1" id="KW-1133">Transmembrane helix</keyword>
<reference evidence="4" key="1">
    <citation type="submission" date="2018-11" db="EMBL/GenBank/DDBJ databases">
        <title>Chitinophaga lutea sp.nov., isolate from arsenic contaminated soil.</title>
        <authorList>
            <person name="Zong Y."/>
        </authorList>
    </citation>
    <scope>NUCLEOTIDE SEQUENCE [LARGE SCALE GENOMIC DNA]</scope>
    <source>
        <strain evidence="4">YLT18</strain>
    </source>
</reference>
<evidence type="ECO:0000313" key="3">
    <source>
        <dbReference type="EMBL" id="RPD42752.1"/>
    </source>
</evidence>
<feature type="domain" description="Heparan-alpha-glucosaminide N-acetyltransferase catalytic" evidence="2">
    <location>
        <begin position="10"/>
        <end position="238"/>
    </location>
</feature>
<organism evidence="3 4">
    <name type="scientific">Chitinophaga barathri</name>
    <dbReference type="NCBI Taxonomy" id="1647451"/>
    <lineage>
        <taxon>Bacteria</taxon>
        <taxon>Pseudomonadati</taxon>
        <taxon>Bacteroidota</taxon>
        <taxon>Chitinophagia</taxon>
        <taxon>Chitinophagales</taxon>
        <taxon>Chitinophagaceae</taxon>
        <taxon>Chitinophaga</taxon>
    </lineage>
</organism>
<feature type="transmembrane region" description="Helical" evidence="1">
    <location>
        <begin position="91"/>
        <end position="113"/>
    </location>
</feature>
<feature type="transmembrane region" description="Helical" evidence="1">
    <location>
        <begin position="50"/>
        <end position="70"/>
    </location>
</feature>
<dbReference type="RefSeq" id="WP_120514035.1">
    <property type="nucleotide sequence ID" value="NZ_QXZY01000001.1"/>
</dbReference>
<gene>
    <name evidence="3" type="ORF">EG028_00180</name>
</gene>
<dbReference type="Pfam" id="PF07786">
    <property type="entry name" value="HGSNAT_cat"/>
    <property type="match status" value="1"/>
</dbReference>
<dbReference type="PANTHER" id="PTHR40407">
    <property type="entry name" value="MEMBRANE PROTEIN-LIKE PROTEIN"/>
    <property type="match status" value="1"/>
</dbReference>
<evidence type="ECO:0000259" key="2">
    <source>
        <dbReference type="Pfam" id="PF07786"/>
    </source>
</evidence>
<feature type="transmembrane region" description="Helical" evidence="1">
    <location>
        <begin position="358"/>
        <end position="375"/>
    </location>
</feature>
<evidence type="ECO:0000313" key="4">
    <source>
        <dbReference type="Proteomes" id="UP000279089"/>
    </source>
</evidence>
<feature type="transmembrane region" description="Helical" evidence="1">
    <location>
        <begin position="228"/>
        <end position="249"/>
    </location>
</feature>
<protein>
    <submittedName>
        <fullName evidence="3">DUF1624 domain-containing protein</fullName>
    </submittedName>
</protein>
<keyword evidence="1" id="KW-0472">Membrane</keyword>
<comment type="caution">
    <text evidence="3">The sequence shown here is derived from an EMBL/GenBank/DDBJ whole genome shotgun (WGS) entry which is preliminary data.</text>
</comment>
<feature type="transmembrane region" description="Helical" evidence="1">
    <location>
        <begin position="119"/>
        <end position="140"/>
    </location>
</feature>
<sequence>MQPIAFSRERVYSIDVLRGLIMILMALDHVRDFFHTAAFTSDPLDPQTTYPALYMTRWITHFCAPIFVFLSGMSVQLMNGRKTKAEISRFLLSRGLWLILIEVTVVSFGLTFNPLMNTIFLQVIWAIGVSFLFLALFVFLPWQAVLGLGLLVTFGHNILNFWESQPGFKAGPLWEFAHLQQFTFFEIFPGHGVIVFYPFLPWVGIMMLGYGLGRLFQPDVTVATRKQVLITAGLAMIGSFFVLRAVNVYGDPRPWQPFPTLQQTIFSFMNVAKYPPSLMYTCATLGPGLLALAAFEHARGRFAQICKVYGSVPFFYYIIHFYAIHLLCMILFFIHGYGVNDIVDPQVPFLFRPVDFGYPLWVVYIIWIALVAALYKPCKWYSEYKRTHRQWWLSYL</sequence>